<keyword evidence="1" id="KW-0812">Transmembrane</keyword>
<reference evidence="3" key="1">
    <citation type="submission" date="2022-11" db="UniProtKB">
        <authorList>
            <consortium name="WormBaseParasite"/>
        </authorList>
    </citation>
    <scope>IDENTIFICATION</scope>
</reference>
<dbReference type="Proteomes" id="UP000887540">
    <property type="component" value="Unplaced"/>
</dbReference>
<evidence type="ECO:0000313" key="3">
    <source>
        <dbReference type="WBParaSite" id="ACRNAN_scaffold4708.g31779.t1"/>
    </source>
</evidence>
<keyword evidence="1" id="KW-0472">Membrane</keyword>
<evidence type="ECO:0000256" key="1">
    <source>
        <dbReference type="SAM" id="Phobius"/>
    </source>
</evidence>
<proteinExistence type="predicted"/>
<sequence>MVYFVNAVIIAIFLMNSISMNEMDAFVIPVRYAMKRKRDVAIETTTEQSERITIASTRSYSKPIARKQYPKLCYFSPIQCLFTREERK</sequence>
<evidence type="ECO:0000313" key="2">
    <source>
        <dbReference type="Proteomes" id="UP000887540"/>
    </source>
</evidence>
<organism evidence="2 3">
    <name type="scientific">Acrobeloides nanus</name>
    <dbReference type="NCBI Taxonomy" id="290746"/>
    <lineage>
        <taxon>Eukaryota</taxon>
        <taxon>Metazoa</taxon>
        <taxon>Ecdysozoa</taxon>
        <taxon>Nematoda</taxon>
        <taxon>Chromadorea</taxon>
        <taxon>Rhabditida</taxon>
        <taxon>Tylenchina</taxon>
        <taxon>Cephalobomorpha</taxon>
        <taxon>Cephaloboidea</taxon>
        <taxon>Cephalobidae</taxon>
        <taxon>Acrobeloides</taxon>
    </lineage>
</organism>
<name>A0A914DZ94_9BILA</name>
<accession>A0A914DZ94</accession>
<keyword evidence="1" id="KW-1133">Transmembrane helix</keyword>
<dbReference type="AlphaFoldDB" id="A0A914DZ94"/>
<keyword evidence="2" id="KW-1185">Reference proteome</keyword>
<protein>
    <submittedName>
        <fullName evidence="3">Secreted protein</fullName>
    </submittedName>
</protein>
<dbReference type="WBParaSite" id="ACRNAN_scaffold4708.g31779.t1">
    <property type="protein sequence ID" value="ACRNAN_scaffold4708.g31779.t1"/>
    <property type="gene ID" value="ACRNAN_scaffold4708.g31779"/>
</dbReference>
<feature type="transmembrane region" description="Helical" evidence="1">
    <location>
        <begin position="6"/>
        <end position="28"/>
    </location>
</feature>